<feature type="transmembrane region" description="Helical" evidence="1">
    <location>
        <begin position="115"/>
        <end position="134"/>
    </location>
</feature>
<protein>
    <submittedName>
        <fullName evidence="2">Uncharacterized protein</fullName>
    </submittedName>
</protein>
<proteinExistence type="predicted"/>
<keyword evidence="3" id="KW-1185">Reference proteome</keyword>
<organism evidence="2 3">
    <name type="scientific">Janibacter cremeus</name>
    <dbReference type="NCBI Taxonomy" id="1285192"/>
    <lineage>
        <taxon>Bacteria</taxon>
        <taxon>Bacillati</taxon>
        <taxon>Actinomycetota</taxon>
        <taxon>Actinomycetes</taxon>
        <taxon>Micrococcales</taxon>
        <taxon>Intrasporangiaceae</taxon>
        <taxon>Janibacter</taxon>
    </lineage>
</organism>
<dbReference type="RefSeq" id="WP_185990663.1">
    <property type="nucleotide sequence ID" value="NZ_JACCAE010000001.1"/>
</dbReference>
<dbReference type="EMBL" id="JACCAE010000001">
    <property type="protein sequence ID" value="NYF97781.1"/>
    <property type="molecule type" value="Genomic_DNA"/>
</dbReference>
<reference evidence="2 3" key="1">
    <citation type="submission" date="2020-07" db="EMBL/GenBank/DDBJ databases">
        <title>Sequencing the genomes of 1000 actinobacteria strains.</title>
        <authorList>
            <person name="Klenk H.-P."/>
        </authorList>
    </citation>
    <scope>NUCLEOTIDE SEQUENCE [LARGE SCALE GENOMIC DNA]</scope>
    <source>
        <strain evidence="2 3">DSM 26154</strain>
    </source>
</reference>
<feature type="transmembrane region" description="Helical" evidence="1">
    <location>
        <begin position="38"/>
        <end position="56"/>
    </location>
</feature>
<feature type="transmembrane region" description="Helical" evidence="1">
    <location>
        <begin position="12"/>
        <end position="32"/>
    </location>
</feature>
<feature type="transmembrane region" description="Helical" evidence="1">
    <location>
        <begin position="63"/>
        <end position="81"/>
    </location>
</feature>
<sequence>MVSPSRGAVRVARAIAWTSAAFVLSVGAHVIGGGEPPSAGGALLMVIALLWTGLMLTRWRLGSISLVLSLGASQVLLHSILTATEVSVACRGSGGHHEVVLACATGTPAPHHHNGAAMLLAHVAATLLLALLMARGEEALWLLAGRLWPLHPREPALPSLNQSAITPSHVDGLVPSVPLLGGVGRRGPPVQPTPVTA</sequence>
<dbReference type="Proteomes" id="UP000554054">
    <property type="component" value="Unassembled WGS sequence"/>
</dbReference>
<name>A0A852VW67_9MICO</name>
<keyword evidence="1" id="KW-0472">Membrane</keyword>
<comment type="caution">
    <text evidence="2">The sequence shown here is derived from an EMBL/GenBank/DDBJ whole genome shotgun (WGS) entry which is preliminary data.</text>
</comment>
<evidence type="ECO:0000313" key="3">
    <source>
        <dbReference type="Proteomes" id="UP000554054"/>
    </source>
</evidence>
<evidence type="ECO:0000313" key="2">
    <source>
        <dbReference type="EMBL" id="NYF97781.1"/>
    </source>
</evidence>
<accession>A0A852VW67</accession>
<gene>
    <name evidence="2" type="ORF">BJY20_001173</name>
</gene>
<dbReference type="AlphaFoldDB" id="A0A852VW67"/>
<evidence type="ECO:0000256" key="1">
    <source>
        <dbReference type="SAM" id="Phobius"/>
    </source>
</evidence>
<keyword evidence="1" id="KW-0812">Transmembrane</keyword>
<keyword evidence="1" id="KW-1133">Transmembrane helix</keyword>